<dbReference type="SMART" id="SM00895">
    <property type="entry name" value="FCD"/>
    <property type="match status" value="1"/>
</dbReference>
<proteinExistence type="predicted"/>
<dbReference type="PROSITE" id="PS50949">
    <property type="entry name" value="HTH_GNTR"/>
    <property type="match status" value="1"/>
</dbReference>
<evidence type="ECO:0000256" key="3">
    <source>
        <dbReference type="ARBA" id="ARBA00023163"/>
    </source>
</evidence>
<name>A0A1H1U6H1_9MICO</name>
<dbReference type="eggNOG" id="COG1802">
    <property type="taxonomic scope" value="Bacteria"/>
</dbReference>
<keyword evidence="3" id="KW-0804">Transcription</keyword>
<dbReference type="SMART" id="SM00345">
    <property type="entry name" value="HTH_GNTR"/>
    <property type="match status" value="1"/>
</dbReference>
<dbReference type="PANTHER" id="PTHR43537:SF45">
    <property type="entry name" value="GNTR FAMILY REGULATORY PROTEIN"/>
    <property type="match status" value="1"/>
</dbReference>
<dbReference type="PRINTS" id="PR00035">
    <property type="entry name" value="HTHGNTR"/>
</dbReference>
<dbReference type="AlphaFoldDB" id="A0A1H1U6H1"/>
<sequence length="229" mass="25024">MIGVMPPYDEGMNQQGPLADVLRQRIIDGDVAPGSRLSESALAERFDVSRNTLREAFRVLAEQGLVEHIPHRGVSVASPSIADVIDIYRARRVIECTALRQSEPEHPAVQRMTDAVAAAEAAVAGVSADDTSAWRAVGSANMAFHVALVDLADSPRLARTYRNVAAELRLAFLKIDDPRALHEPFVRKNRAVLDTFLTRGAEAGAAELERYLVQSERVVLGAFARMQLD</sequence>
<keyword evidence="2 5" id="KW-0238">DNA-binding</keyword>
<evidence type="ECO:0000313" key="5">
    <source>
        <dbReference type="EMBL" id="SDS68112.1"/>
    </source>
</evidence>
<keyword evidence="1" id="KW-0805">Transcription regulation</keyword>
<evidence type="ECO:0000256" key="2">
    <source>
        <dbReference type="ARBA" id="ARBA00023125"/>
    </source>
</evidence>
<dbReference type="InterPro" id="IPR036388">
    <property type="entry name" value="WH-like_DNA-bd_sf"/>
</dbReference>
<dbReference type="InterPro" id="IPR011711">
    <property type="entry name" value="GntR_C"/>
</dbReference>
<dbReference type="InterPro" id="IPR036390">
    <property type="entry name" value="WH_DNA-bd_sf"/>
</dbReference>
<dbReference type="InterPro" id="IPR008920">
    <property type="entry name" value="TF_FadR/GntR_C"/>
</dbReference>
<feature type="domain" description="HTH gntR-type" evidence="4">
    <location>
        <begin position="12"/>
        <end position="79"/>
    </location>
</feature>
<dbReference type="Pfam" id="PF00392">
    <property type="entry name" value="GntR"/>
    <property type="match status" value="1"/>
</dbReference>
<evidence type="ECO:0000256" key="1">
    <source>
        <dbReference type="ARBA" id="ARBA00023015"/>
    </source>
</evidence>
<organism evidence="5 6">
    <name type="scientific">Microbacterium paraoxydans</name>
    <dbReference type="NCBI Taxonomy" id="199592"/>
    <lineage>
        <taxon>Bacteria</taxon>
        <taxon>Bacillati</taxon>
        <taxon>Actinomycetota</taxon>
        <taxon>Actinomycetes</taxon>
        <taxon>Micrococcales</taxon>
        <taxon>Microbacteriaceae</taxon>
        <taxon>Microbacterium</taxon>
    </lineage>
</organism>
<dbReference type="GO" id="GO:0003700">
    <property type="term" value="F:DNA-binding transcription factor activity"/>
    <property type="evidence" value="ECO:0007669"/>
    <property type="project" value="InterPro"/>
</dbReference>
<dbReference type="Pfam" id="PF07729">
    <property type="entry name" value="FCD"/>
    <property type="match status" value="1"/>
</dbReference>
<dbReference type="SUPFAM" id="SSF48008">
    <property type="entry name" value="GntR ligand-binding domain-like"/>
    <property type="match status" value="1"/>
</dbReference>
<dbReference type="CDD" id="cd07377">
    <property type="entry name" value="WHTH_GntR"/>
    <property type="match status" value="1"/>
</dbReference>
<dbReference type="SUPFAM" id="SSF46785">
    <property type="entry name" value="Winged helix' DNA-binding domain"/>
    <property type="match status" value="1"/>
</dbReference>
<dbReference type="Gene3D" id="1.20.120.530">
    <property type="entry name" value="GntR ligand-binding domain-like"/>
    <property type="match status" value="1"/>
</dbReference>
<dbReference type="InterPro" id="IPR000524">
    <property type="entry name" value="Tscrpt_reg_HTH_GntR"/>
</dbReference>
<reference evidence="5 6" key="1">
    <citation type="submission" date="2016-10" db="EMBL/GenBank/DDBJ databases">
        <authorList>
            <person name="de Groot N.N."/>
        </authorList>
    </citation>
    <scope>NUCLEOTIDE SEQUENCE [LARGE SCALE GENOMIC DNA]</scope>
    <source>
        <strain evidence="5 6">DSM 15019</strain>
    </source>
</reference>
<gene>
    <name evidence="5" type="ORF">SAMN04489809_2411</name>
</gene>
<evidence type="ECO:0000259" key="4">
    <source>
        <dbReference type="PROSITE" id="PS50949"/>
    </source>
</evidence>
<dbReference type="EMBL" id="LT629770">
    <property type="protein sequence ID" value="SDS68112.1"/>
    <property type="molecule type" value="Genomic_DNA"/>
</dbReference>
<evidence type="ECO:0000313" key="6">
    <source>
        <dbReference type="Proteomes" id="UP000182126"/>
    </source>
</evidence>
<dbReference type="Proteomes" id="UP000182126">
    <property type="component" value="Chromosome I"/>
</dbReference>
<dbReference type="GO" id="GO:0003677">
    <property type="term" value="F:DNA binding"/>
    <property type="evidence" value="ECO:0007669"/>
    <property type="project" value="UniProtKB-KW"/>
</dbReference>
<dbReference type="PANTHER" id="PTHR43537">
    <property type="entry name" value="TRANSCRIPTIONAL REGULATOR, GNTR FAMILY"/>
    <property type="match status" value="1"/>
</dbReference>
<accession>A0A1H1U6H1</accession>
<protein>
    <submittedName>
        <fullName evidence="5">DNA-binding transcriptional regulator, GntR family</fullName>
    </submittedName>
</protein>
<dbReference type="Gene3D" id="1.10.10.10">
    <property type="entry name" value="Winged helix-like DNA-binding domain superfamily/Winged helix DNA-binding domain"/>
    <property type="match status" value="1"/>
</dbReference>